<protein>
    <submittedName>
        <fullName evidence="6">Short-chain dehydrogenase/reductase</fullName>
    </submittedName>
</protein>
<dbReference type="OrthoDB" id="2102561at2759"/>
<evidence type="ECO:0000256" key="2">
    <source>
        <dbReference type="ARBA" id="ARBA00022857"/>
    </source>
</evidence>
<name>A0A9P4M246_9PEZI</name>
<evidence type="ECO:0000313" key="7">
    <source>
        <dbReference type="Proteomes" id="UP000799772"/>
    </source>
</evidence>
<dbReference type="Proteomes" id="UP000799772">
    <property type="component" value="Unassembled WGS sequence"/>
</dbReference>
<dbReference type="GO" id="GO:0006654">
    <property type="term" value="P:phosphatidic acid biosynthetic process"/>
    <property type="evidence" value="ECO:0007669"/>
    <property type="project" value="TreeGrafter"/>
</dbReference>
<dbReference type="AlphaFoldDB" id="A0A9P4M246"/>
<evidence type="ECO:0000256" key="3">
    <source>
        <dbReference type="ARBA" id="ARBA00023002"/>
    </source>
</evidence>
<keyword evidence="3" id="KW-0560">Oxidoreductase</keyword>
<evidence type="ECO:0000256" key="5">
    <source>
        <dbReference type="SAM" id="Phobius"/>
    </source>
</evidence>
<dbReference type="GO" id="GO:0004806">
    <property type="term" value="F:triacylglycerol lipase activity"/>
    <property type="evidence" value="ECO:0007669"/>
    <property type="project" value="TreeGrafter"/>
</dbReference>
<evidence type="ECO:0000313" key="6">
    <source>
        <dbReference type="EMBL" id="KAF2094150.1"/>
    </source>
</evidence>
<proteinExistence type="inferred from homology"/>
<dbReference type="PRINTS" id="PR00080">
    <property type="entry name" value="SDRFAMILY"/>
</dbReference>
<sequence length="296" mass="32727">MAGTKWALVTGVSAGGMGDAEVDAFLKRKVNVIATAVDIKLLDYLHGDDEKYGASLVHVELDVTSAESIAAAVQQVEKITDGKLDFLINNAGYGYYMPLMDADIEKAKKQYDVNVWGVLAVTQAFFPLLRAAKGTVVNQSSIAGIQGFNRPFMSIYNSSKAAVTSLTDNMRVELSPFDIKVVALITSSIRTKFFENKEGGQHVQLPPTSAYLPIREQAEKVMSGSLSGSKGHDRFAVTRSTIAVLLSRWRYTRYIRRGYGAFKIYLIHLLLPMWLIDRWARQSGGLNKLKKALRVK</sequence>
<dbReference type="SUPFAM" id="SSF51735">
    <property type="entry name" value="NAD(P)-binding Rossmann-fold domains"/>
    <property type="match status" value="1"/>
</dbReference>
<dbReference type="GO" id="GO:0000140">
    <property type="term" value="F:acylglycerone-phosphate reductase (NADP+) activity"/>
    <property type="evidence" value="ECO:0007669"/>
    <property type="project" value="TreeGrafter"/>
</dbReference>
<organism evidence="6 7">
    <name type="scientific">Rhizodiscina lignyota</name>
    <dbReference type="NCBI Taxonomy" id="1504668"/>
    <lineage>
        <taxon>Eukaryota</taxon>
        <taxon>Fungi</taxon>
        <taxon>Dikarya</taxon>
        <taxon>Ascomycota</taxon>
        <taxon>Pezizomycotina</taxon>
        <taxon>Dothideomycetes</taxon>
        <taxon>Pleosporomycetidae</taxon>
        <taxon>Aulographales</taxon>
        <taxon>Rhizodiscinaceae</taxon>
        <taxon>Rhizodiscina</taxon>
    </lineage>
</organism>
<comment type="similarity">
    <text evidence="1 4">Belongs to the short-chain dehydrogenases/reductases (SDR) family.</text>
</comment>
<dbReference type="PANTHER" id="PTHR44169">
    <property type="entry name" value="NADPH-DEPENDENT 1-ACYLDIHYDROXYACETONE PHOSPHATE REDUCTASE"/>
    <property type="match status" value="1"/>
</dbReference>
<comment type="caution">
    <text evidence="6">The sequence shown here is derived from an EMBL/GenBank/DDBJ whole genome shotgun (WGS) entry which is preliminary data.</text>
</comment>
<keyword evidence="7" id="KW-1185">Reference proteome</keyword>
<accession>A0A9P4M246</accession>
<dbReference type="InterPro" id="IPR002347">
    <property type="entry name" value="SDR_fam"/>
</dbReference>
<keyword evidence="2" id="KW-0521">NADP</keyword>
<dbReference type="Pfam" id="PF00106">
    <property type="entry name" value="adh_short"/>
    <property type="match status" value="1"/>
</dbReference>
<dbReference type="InterPro" id="IPR020904">
    <property type="entry name" value="Sc_DH/Rdtase_CS"/>
</dbReference>
<evidence type="ECO:0000256" key="1">
    <source>
        <dbReference type="ARBA" id="ARBA00006484"/>
    </source>
</evidence>
<dbReference type="InterPro" id="IPR036291">
    <property type="entry name" value="NAD(P)-bd_dom_sf"/>
</dbReference>
<gene>
    <name evidence="6" type="ORF">NA57DRAFT_47204</name>
</gene>
<dbReference type="PRINTS" id="PR00081">
    <property type="entry name" value="GDHRDH"/>
</dbReference>
<dbReference type="GO" id="GO:0005811">
    <property type="term" value="C:lipid droplet"/>
    <property type="evidence" value="ECO:0007669"/>
    <property type="project" value="TreeGrafter"/>
</dbReference>
<reference evidence="6" key="1">
    <citation type="journal article" date="2020" name="Stud. Mycol.">
        <title>101 Dothideomycetes genomes: a test case for predicting lifestyles and emergence of pathogens.</title>
        <authorList>
            <person name="Haridas S."/>
            <person name="Albert R."/>
            <person name="Binder M."/>
            <person name="Bloem J."/>
            <person name="Labutti K."/>
            <person name="Salamov A."/>
            <person name="Andreopoulos B."/>
            <person name="Baker S."/>
            <person name="Barry K."/>
            <person name="Bills G."/>
            <person name="Bluhm B."/>
            <person name="Cannon C."/>
            <person name="Castanera R."/>
            <person name="Culley D."/>
            <person name="Daum C."/>
            <person name="Ezra D."/>
            <person name="Gonzalez J."/>
            <person name="Henrissat B."/>
            <person name="Kuo A."/>
            <person name="Liang C."/>
            <person name="Lipzen A."/>
            <person name="Lutzoni F."/>
            <person name="Magnuson J."/>
            <person name="Mondo S."/>
            <person name="Nolan M."/>
            <person name="Ohm R."/>
            <person name="Pangilinan J."/>
            <person name="Park H.-J."/>
            <person name="Ramirez L."/>
            <person name="Alfaro M."/>
            <person name="Sun H."/>
            <person name="Tritt A."/>
            <person name="Yoshinaga Y."/>
            <person name="Zwiers L.-H."/>
            <person name="Turgeon B."/>
            <person name="Goodwin S."/>
            <person name="Spatafora J."/>
            <person name="Crous P."/>
            <person name="Grigoriev I."/>
        </authorList>
    </citation>
    <scope>NUCLEOTIDE SEQUENCE</scope>
    <source>
        <strain evidence="6">CBS 133067</strain>
    </source>
</reference>
<evidence type="ECO:0000256" key="4">
    <source>
        <dbReference type="RuleBase" id="RU000363"/>
    </source>
</evidence>
<dbReference type="GO" id="GO:0019433">
    <property type="term" value="P:triglyceride catabolic process"/>
    <property type="evidence" value="ECO:0007669"/>
    <property type="project" value="TreeGrafter"/>
</dbReference>
<dbReference type="EMBL" id="ML978135">
    <property type="protein sequence ID" value="KAF2094150.1"/>
    <property type="molecule type" value="Genomic_DNA"/>
</dbReference>
<dbReference type="GO" id="GO:0005783">
    <property type="term" value="C:endoplasmic reticulum"/>
    <property type="evidence" value="ECO:0007669"/>
    <property type="project" value="TreeGrafter"/>
</dbReference>
<dbReference type="PANTHER" id="PTHR44169:SF6">
    <property type="entry name" value="NADPH-DEPENDENT 1-ACYLDIHYDROXYACETONE PHOSPHATE REDUCTASE"/>
    <property type="match status" value="1"/>
</dbReference>
<keyword evidence="5" id="KW-0472">Membrane</keyword>
<keyword evidence="5" id="KW-1133">Transmembrane helix</keyword>
<keyword evidence="5" id="KW-0812">Transmembrane</keyword>
<dbReference type="Gene3D" id="3.40.50.720">
    <property type="entry name" value="NAD(P)-binding Rossmann-like Domain"/>
    <property type="match status" value="1"/>
</dbReference>
<dbReference type="PROSITE" id="PS00061">
    <property type="entry name" value="ADH_SHORT"/>
    <property type="match status" value="1"/>
</dbReference>
<feature type="transmembrane region" description="Helical" evidence="5">
    <location>
        <begin position="258"/>
        <end position="276"/>
    </location>
</feature>